<name>A0A9D2DEA7_9BACT</name>
<keyword evidence="4 5" id="KW-0479">Metal-binding</keyword>
<dbReference type="Proteomes" id="UP000824014">
    <property type="component" value="Unassembled WGS sequence"/>
</dbReference>
<dbReference type="Gene3D" id="3.40.1390.30">
    <property type="entry name" value="NIF3 (NGG1p interacting factor 3)-like"/>
    <property type="match status" value="2"/>
</dbReference>
<comment type="caution">
    <text evidence="6">The sequence shown here is derived from an EMBL/GenBank/DDBJ whole genome shotgun (WGS) entry which is preliminary data.</text>
</comment>
<feature type="binding site" evidence="5">
    <location>
        <position position="65"/>
    </location>
    <ligand>
        <name>a divalent metal cation</name>
        <dbReference type="ChEBI" id="CHEBI:60240"/>
        <label>1</label>
    </ligand>
</feature>
<evidence type="ECO:0000256" key="4">
    <source>
        <dbReference type="ARBA" id="ARBA00022723"/>
    </source>
</evidence>
<protein>
    <recommendedName>
        <fullName evidence="3">GTP cyclohydrolase 1 type 2 homolog</fullName>
    </recommendedName>
</protein>
<dbReference type="InterPro" id="IPR002678">
    <property type="entry name" value="DUF34/NIF3"/>
</dbReference>
<dbReference type="NCBIfam" id="TIGR00486">
    <property type="entry name" value="YbgI_SA1388"/>
    <property type="match status" value="1"/>
</dbReference>
<dbReference type="FunFam" id="3.40.1390.30:FF:000001">
    <property type="entry name" value="GTP cyclohydrolase 1 type 2"/>
    <property type="match status" value="1"/>
</dbReference>
<evidence type="ECO:0000313" key="6">
    <source>
        <dbReference type="EMBL" id="HIZ15229.1"/>
    </source>
</evidence>
<dbReference type="PANTHER" id="PTHR13799">
    <property type="entry name" value="NGG1 INTERACTING FACTOR 3"/>
    <property type="match status" value="1"/>
</dbReference>
<dbReference type="SUPFAM" id="SSF102705">
    <property type="entry name" value="NIF3 (NGG1p interacting factor 3)-like"/>
    <property type="match status" value="1"/>
</dbReference>
<dbReference type="PANTHER" id="PTHR13799:SF14">
    <property type="entry name" value="GTP CYCLOHYDROLASE 1 TYPE 2 HOMOLOG"/>
    <property type="match status" value="1"/>
</dbReference>
<sequence>MKIREIVAPLEEFAPLALQEHYDNAGLIVGDPDNEADAALVCVDVTEAVLEEAVERGAGLVIAHHPLVFHPLKRLSRTTYIERAVRRAVREGIAVYACHTNLDSAPQGMSYALGRQLGLQEMELLTPSGAAAGAGFGVVGRPECEMPTEAFLRMVRERLGTGAIRHSALVRETVRRVALCTGAGASMMADARRSGADLYISADFRYNDFLDADNDLVIADVGHFESEYCAIGLICEIIRKKITNFALHRSERSVNPVNYLV</sequence>
<dbReference type="AlphaFoldDB" id="A0A9D2DEA7"/>
<evidence type="ECO:0000256" key="5">
    <source>
        <dbReference type="PIRSR" id="PIRSR602678-1"/>
    </source>
</evidence>
<dbReference type="Pfam" id="PF01784">
    <property type="entry name" value="DUF34_NIF3"/>
    <property type="match status" value="1"/>
</dbReference>
<dbReference type="GO" id="GO:0046872">
    <property type="term" value="F:metal ion binding"/>
    <property type="evidence" value="ECO:0007669"/>
    <property type="project" value="UniProtKB-KW"/>
</dbReference>
<feature type="binding site" evidence="5">
    <location>
        <position position="64"/>
    </location>
    <ligand>
        <name>a divalent metal cation</name>
        <dbReference type="ChEBI" id="CHEBI:60240"/>
        <label>2</label>
    </ligand>
</feature>
<evidence type="ECO:0000256" key="2">
    <source>
        <dbReference type="ARBA" id="ARBA00011643"/>
    </source>
</evidence>
<proteinExistence type="inferred from homology"/>
<evidence type="ECO:0000256" key="1">
    <source>
        <dbReference type="ARBA" id="ARBA00006964"/>
    </source>
</evidence>
<evidence type="ECO:0000313" key="7">
    <source>
        <dbReference type="Proteomes" id="UP000824014"/>
    </source>
</evidence>
<comment type="subunit">
    <text evidence="2">Homohexamer.</text>
</comment>
<comment type="similarity">
    <text evidence="1">Belongs to the GTP cyclohydrolase I type 2/NIF3 family.</text>
</comment>
<feature type="binding site" evidence="5">
    <location>
        <position position="103"/>
    </location>
    <ligand>
        <name>a divalent metal cation</name>
        <dbReference type="ChEBI" id="CHEBI:60240"/>
        <label>1</label>
    </ligand>
</feature>
<dbReference type="EMBL" id="DXCC01000015">
    <property type="protein sequence ID" value="HIZ15229.1"/>
    <property type="molecule type" value="Genomic_DNA"/>
</dbReference>
<dbReference type="GO" id="GO:0005737">
    <property type="term" value="C:cytoplasm"/>
    <property type="evidence" value="ECO:0007669"/>
    <property type="project" value="TreeGrafter"/>
</dbReference>
<gene>
    <name evidence="6" type="ORF">H9816_04895</name>
</gene>
<accession>A0A9D2DEA7</accession>
<reference evidence="6" key="1">
    <citation type="journal article" date="2021" name="PeerJ">
        <title>Extensive microbial diversity within the chicken gut microbiome revealed by metagenomics and culture.</title>
        <authorList>
            <person name="Gilroy R."/>
            <person name="Ravi A."/>
            <person name="Getino M."/>
            <person name="Pursley I."/>
            <person name="Horton D.L."/>
            <person name="Alikhan N.F."/>
            <person name="Baker D."/>
            <person name="Gharbi K."/>
            <person name="Hall N."/>
            <person name="Watson M."/>
            <person name="Adriaenssens E.M."/>
            <person name="Foster-Nyarko E."/>
            <person name="Jarju S."/>
            <person name="Secka A."/>
            <person name="Antonio M."/>
            <person name="Oren A."/>
            <person name="Chaudhuri R.R."/>
            <person name="La Ragione R."/>
            <person name="Hildebrand F."/>
            <person name="Pallen M.J."/>
        </authorList>
    </citation>
    <scope>NUCLEOTIDE SEQUENCE</scope>
    <source>
        <strain evidence="6">ChiHjej11B10-19426</strain>
    </source>
</reference>
<feature type="binding site" evidence="5">
    <location>
        <position position="223"/>
    </location>
    <ligand>
        <name>a divalent metal cation</name>
        <dbReference type="ChEBI" id="CHEBI:60240"/>
        <label>1</label>
    </ligand>
</feature>
<evidence type="ECO:0000256" key="3">
    <source>
        <dbReference type="ARBA" id="ARBA00022112"/>
    </source>
</evidence>
<dbReference type="InterPro" id="IPR036069">
    <property type="entry name" value="DUF34/NIF3_sf"/>
</dbReference>
<feature type="binding site" evidence="5">
    <location>
        <position position="227"/>
    </location>
    <ligand>
        <name>a divalent metal cation</name>
        <dbReference type="ChEBI" id="CHEBI:60240"/>
        <label>1</label>
    </ligand>
</feature>
<reference evidence="6" key="2">
    <citation type="submission" date="2021-04" db="EMBL/GenBank/DDBJ databases">
        <authorList>
            <person name="Gilroy R."/>
        </authorList>
    </citation>
    <scope>NUCLEOTIDE SEQUENCE</scope>
    <source>
        <strain evidence="6">ChiHjej11B10-19426</strain>
    </source>
</reference>
<organism evidence="6 7">
    <name type="scientific">Candidatus Tidjanibacter faecipullorum</name>
    <dbReference type="NCBI Taxonomy" id="2838766"/>
    <lineage>
        <taxon>Bacteria</taxon>
        <taxon>Pseudomonadati</taxon>
        <taxon>Bacteroidota</taxon>
        <taxon>Bacteroidia</taxon>
        <taxon>Bacteroidales</taxon>
        <taxon>Rikenellaceae</taxon>
        <taxon>Tidjanibacter</taxon>
    </lineage>
</organism>